<evidence type="ECO:0000256" key="1">
    <source>
        <dbReference type="SAM" id="Phobius"/>
    </source>
</evidence>
<accession>A0A433CYN6</accession>
<evidence type="ECO:0008006" key="4">
    <source>
        <dbReference type="Google" id="ProtNLM"/>
    </source>
</evidence>
<reference evidence="2 3" key="1">
    <citation type="journal article" date="2018" name="New Phytol.">
        <title>Phylogenomics of Endogonaceae and evolution of mycorrhizas within Mucoromycota.</title>
        <authorList>
            <person name="Chang Y."/>
            <person name="Desiro A."/>
            <person name="Na H."/>
            <person name="Sandor L."/>
            <person name="Lipzen A."/>
            <person name="Clum A."/>
            <person name="Barry K."/>
            <person name="Grigoriev I.V."/>
            <person name="Martin F.M."/>
            <person name="Stajich J.E."/>
            <person name="Smith M.E."/>
            <person name="Bonito G."/>
            <person name="Spatafora J.W."/>
        </authorList>
    </citation>
    <scope>NUCLEOTIDE SEQUENCE [LARGE SCALE GENOMIC DNA]</scope>
    <source>
        <strain evidence="2 3">GMNB39</strain>
    </source>
</reference>
<name>A0A433CYN6_9FUNG</name>
<evidence type="ECO:0000313" key="2">
    <source>
        <dbReference type="EMBL" id="RUP43697.1"/>
    </source>
</evidence>
<evidence type="ECO:0000313" key="3">
    <source>
        <dbReference type="Proteomes" id="UP000268093"/>
    </source>
</evidence>
<keyword evidence="1" id="KW-1133">Transmembrane helix</keyword>
<keyword evidence="1" id="KW-0472">Membrane</keyword>
<protein>
    <recommendedName>
        <fullName evidence="4">Amino acid permease-domain-containing protein</fullName>
    </recommendedName>
</protein>
<dbReference type="AlphaFoldDB" id="A0A433CYN6"/>
<keyword evidence="1" id="KW-0812">Transmembrane</keyword>
<gene>
    <name evidence="2" type="ORF">BC936DRAFT_136841</name>
</gene>
<proteinExistence type="predicted"/>
<comment type="caution">
    <text evidence="2">The sequence shown here is derived from an EMBL/GenBank/DDBJ whole genome shotgun (WGS) entry which is preliminary data.</text>
</comment>
<organism evidence="2 3">
    <name type="scientific">Jimgerdemannia flammicorona</name>
    <dbReference type="NCBI Taxonomy" id="994334"/>
    <lineage>
        <taxon>Eukaryota</taxon>
        <taxon>Fungi</taxon>
        <taxon>Fungi incertae sedis</taxon>
        <taxon>Mucoromycota</taxon>
        <taxon>Mucoromycotina</taxon>
        <taxon>Endogonomycetes</taxon>
        <taxon>Endogonales</taxon>
        <taxon>Endogonaceae</taxon>
        <taxon>Jimgerdemannia</taxon>
    </lineage>
</organism>
<keyword evidence="3" id="KW-1185">Reference proteome</keyword>
<feature type="transmembrane region" description="Helical" evidence="1">
    <location>
        <begin position="21"/>
        <end position="42"/>
    </location>
</feature>
<sequence length="266" mass="30838">MCMFAIGNLFLKYKRGPLPRTVRVSSVTAIFGLTCLAAGLVGNFVIDPDIARHFFIYFAVIMTIMMVMLNRVWLLKTLFFYFDQITVLHRFPVVADSFIKAIRSLKKQPVVFFTKTDEIYHLNKAVLYVRANENAGGIKFVHIYEKIEDIPERLEANHRVLDEIYPKIQIDLVYIHPRHLQPVDRRHHLAHAQRAKISHVHMLSGVGFPAWDRRIWWHQDDHVVDAQSPHALEEANVFCSGPGLIPFDESEEEVSSPTNTHVIRWE</sequence>
<dbReference type="Proteomes" id="UP000268093">
    <property type="component" value="Unassembled WGS sequence"/>
</dbReference>
<dbReference type="OrthoDB" id="1718410at2759"/>
<dbReference type="EMBL" id="RBNI01010467">
    <property type="protein sequence ID" value="RUP43697.1"/>
    <property type="molecule type" value="Genomic_DNA"/>
</dbReference>
<feature type="transmembrane region" description="Helical" evidence="1">
    <location>
        <begin position="54"/>
        <end position="74"/>
    </location>
</feature>